<evidence type="ECO:0000313" key="15">
    <source>
        <dbReference type="EMBL" id="CAB3222770.1"/>
    </source>
</evidence>
<dbReference type="GO" id="GO:0005774">
    <property type="term" value="C:vacuolar membrane"/>
    <property type="evidence" value="ECO:0007669"/>
    <property type="project" value="UniProtKB-SubCell"/>
</dbReference>
<keyword evidence="6" id="KW-0926">Vacuole</keyword>
<evidence type="ECO:0000256" key="2">
    <source>
        <dbReference type="ARBA" id="ARBA00004128"/>
    </source>
</evidence>
<feature type="transmembrane region" description="Helical" evidence="14">
    <location>
        <begin position="78"/>
        <end position="101"/>
    </location>
</feature>
<evidence type="ECO:0000256" key="6">
    <source>
        <dbReference type="ARBA" id="ARBA00022554"/>
    </source>
</evidence>
<keyword evidence="10" id="KW-0969">Cilium</keyword>
<keyword evidence="9 14" id="KW-1133">Transmembrane helix</keyword>
<accession>A0A8S0YSU0</accession>
<evidence type="ECO:0000256" key="13">
    <source>
        <dbReference type="ARBA" id="ARBA00023273"/>
    </source>
</evidence>
<keyword evidence="12" id="KW-0325">Glycoprotein</keyword>
<keyword evidence="16" id="KW-1185">Reference proteome</keyword>
<comment type="subcellular location">
    <subcellularLocation>
        <location evidence="3">Cell projection</location>
        <location evidence="3">Cilium</location>
    </subcellularLocation>
    <subcellularLocation>
        <location evidence="2">Vacuole membrane</location>
        <topology evidence="2">Multi-pass membrane protein</topology>
    </subcellularLocation>
</comment>
<evidence type="ECO:0000256" key="3">
    <source>
        <dbReference type="ARBA" id="ARBA00004138"/>
    </source>
</evidence>
<comment type="function">
    <text evidence="1">Required for ciliogenesis.</text>
</comment>
<reference evidence="15 16" key="1">
    <citation type="submission" date="2020-04" db="EMBL/GenBank/DDBJ databases">
        <authorList>
            <person name="Wallbank WR R."/>
            <person name="Pardo Diaz C."/>
            <person name="Kozak K."/>
            <person name="Martin S."/>
            <person name="Jiggins C."/>
            <person name="Moest M."/>
            <person name="Warren A I."/>
            <person name="Byers J.R.P. K."/>
            <person name="Montejo-Kovacevich G."/>
            <person name="Yen C E."/>
        </authorList>
    </citation>
    <scope>NUCLEOTIDE SEQUENCE [LARGE SCALE GENOMIC DNA]</scope>
</reference>
<dbReference type="GO" id="GO:0030030">
    <property type="term" value="P:cell projection organization"/>
    <property type="evidence" value="ECO:0007669"/>
    <property type="project" value="UniProtKB-KW"/>
</dbReference>
<comment type="caution">
    <text evidence="15">The sequence shown here is derived from an EMBL/GenBank/DDBJ whole genome shotgun (WGS) entry which is preliminary data.</text>
</comment>
<keyword evidence="7 14" id="KW-0812">Transmembrane</keyword>
<evidence type="ECO:0000256" key="8">
    <source>
        <dbReference type="ARBA" id="ARBA00022794"/>
    </source>
</evidence>
<dbReference type="InterPro" id="IPR024133">
    <property type="entry name" value="TM_138"/>
</dbReference>
<keyword evidence="11 14" id="KW-0472">Membrane</keyword>
<dbReference type="AlphaFoldDB" id="A0A8S0YSU0"/>
<evidence type="ECO:0000256" key="7">
    <source>
        <dbReference type="ARBA" id="ARBA00022692"/>
    </source>
</evidence>
<comment type="similarity">
    <text evidence="4">Belongs to the TMEM138 family.</text>
</comment>
<dbReference type="Pfam" id="PF14935">
    <property type="entry name" value="TMEM138"/>
    <property type="match status" value="1"/>
</dbReference>
<evidence type="ECO:0000256" key="1">
    <source>
        <dbReference type="ARBA" id="ARBA00003709"/>
    </source>
</evidence>
<keyword evidence="8" id="KW-0970">Cilium biogenesis/degradation</keyword>
<organism evidence="15 16">
    <name type="scientific">Arctia plantaginis</name>
    <name type="common">Wood tiger moth</name>
    <name type="synonym">Phalaena plantaginis</name>
    <dbReference type="NCBI Taxonomy" id="874455"/>
    <lineage>
        <taxon>Eukaryota</taxon>
        <taxon>Metazoa</taxon>
        <taxon>Ecdysozoa</taxon>
        <taxon>Arthropoda</taxon>
        <taxon>Hexapoda</taxon>
        <taxon>Insecta</taxon>
        <taxon>Pterygota</taxon>
        <taxon>Neoptera</taxon>
        <taxon>Endopterygota</taxon>
        <taxon>Lepidoptera</taxon>
        <taxon>Glossata</taxon>
        <taxon>Ditrysia</taxon>
        <taxon>Noctuoidea</taxon>
        <taxon>Erebidae</taxon>
        <taxon>Arctiinae</taxon>
        <taxon>Arctia</taxon>
    </lineage>
</organism>
<sequence>MKLSTPRYTFCIFFQVTFITCDLIFNCISLFPRSRDGLLVLFIFQDLFLVLSVTTMLMTFFSTYLFQAGLVEVLVRKFRTAGAVCVAYILASVALHAVWLLEKWDSPESISTPMLIFLFTVQRCLFFGLYLSQYSKNYCSQCLRGTISSIREQLYGSATLDSMRI</sequence>
<feature type="transmembrane region" description="Helical" evidence="14">
    <location>
        <begin position="113"/>
        <end position="131"/>
    </location>
</feature>
<name>A0A8S0YSU0_ARCPL</name>
<dbReference type="PANTHER" id="PTHR13306:SF6">
    <property type="entry name" value="TRANSMEMBRANE PROTEIN 138"/>
    <property type="match status" value="1"/>
</dbReference>
<evidence type="ECO:0000256" key="5">
    <source>
        <dbReference type="ARBA" id="ARBA00014515"/>
    </source>
</evidence>
<evidence type="ECO:0000313" key="16">
    <source>
        <dbReference type="Proteomes" id="UP000494106"/>
    </source>
</evidence>
<dbReference type="EMBL" id="CADEBC010000100">
    <property type="protein sequence ID" value="CAB3222770.1"/>
    <property type="molecule type" value="Genomic_DNA"/>
</dbReference>
<keyword evidence="13" id="KW-0966">Cell projection</keyword>
<dbReference type="Proteomes" id="UP000494106">
    <property type="component" value="Unassembled WGS sequence"/>
</dbReference>
<evidence type="ECO:0000256" key="12">
    <source>
        <dbReference type="ARBA" id="ARBA00023180"/>
    </source>
</evidence>
<feature type="transmembrane region" description="Helical" evidence="14">
    <location>
        <begin position="38"/>
        <end position="66"/>
    </location>
</feature>
<protein>
    <recommendedName>
        <fullName evidence="5">Transmembrane protein 138</fullName>
    </recommendedName>
</protein>
<proteinExistence type="inferred from homology"/>
<gene>
    <name evidence="15" type="ORF">APLA_LOCUS1253</name>
</gene>
<dbReference type="GO" id="GO:0005929">
    <property type="term" value="C:cilium"/>
    <property type="evidence" value="ECO:0007669"/>
    <property type="project" value="UniProtKB-SubCell"/>
</dbReference>
<feature type="transmembrane region" description="Helical" evidence="14">
    <location>
        <begin position="12"/>
        <end position="32"/>
    </location>
</feature>
<evidence type="ECO:0000256" key="11">
    <source>
        <dbReference type="ARBA" id="ARBA00023136"/>
    </source>
</evidence>
<dbReference type="OrthoDB" id="189688at2759"/>
<evidence type="ECO:0000256" key="14">
    <source>
        <dbReference type="SAM" id="Phobius"/>
    </source>
</evidence>
<evidence type="ECO:0000256" key="9">
    <source>
        <dbReference type="ARBA" id="ARBA00022989"/>
    </source>
</evidence>
<evidence type="ECO:0000256" key="4">
    <source>
        <dbReference type="ARBA" id="ARBA00010572"/>
    </source>
</evidence>
<dbReference type="PANTHER" id="PTHR13306">
    <property type="entry name" value="TRANSMEMBRANE PROTEIN 138"/>
    <property type="match status" value="1"/>
</dbReference>
<evidence type="ECO:0000256" key="10">
    <source>
        <dbReference type="ARBA" id="ARBA00023069"/>
    </source>
</evidence>